<name>A0A0C3QI33_9AGAM</name>
<dbReference type="Proteomes" id="UP000054248">
    <property type="component" value="Unassembled WGS sequence"/>
</dbReference>
<dbReference type="SUPFAM" id="SSF52047">
    <property type="entry name" value="RNI-like"/>
    <property type="match status" value="1"/>
</dbReference>
<dbReference type="SUPFAM" id="SSF81383">
    <property type="entry name" value="F-box domain"/>
    <property type="match status" value="1"/>
</dbReference>
<gene>
    <name evidence="2" type="ORF">M407DRAFT_19389</name>
</gene>
<organism evidence="2 3">
    <name type="scientific">Tulasnella calospora MUT 4182</name>
    <dbReference type="NCBI Taxonomy" id="1051891"/>
    <lineage>
        <taxon>Eukaryota</taxon>
        <taxon>Fungi</taxon>
        <taxon>Dikarya</taxon>
        <taxon>Basidiomycota</taxon>
        <taxon>Agaricomycotina</taxon>
        <taxon>Agaricomycetes</taxon>
        <taxon>Cantharellales</taxon>
        <taxon>Tulasnellaceae</taxon>
        <taxon>Tulasnella</taxon>
    </lineage>
</organism>
<dbReference type="AlphaFoldDB" id="A0A0C3QI33"/>
<reference evidence="2 3" key="1">
    <citation type="submission" date="2014-04" db="EMBL/GenBank/DDBJ databases">
        <authorList>
            <consortium name="DOE Joint Genome Institute"/>
            <person name="Kuo A."/>
            <person name="Girlanda M."/>
            <person name="Perotto S."/>
            <person name="Kohler A."/>
            <person name="Nagy L.G."/>
            <person name="Floudas D."/>
            <person name="Copeland A."/>
            <person name="Barry K.W."/>
            <person name="Cichocki N."/>
            <person name="Veneault-Fourrey C."/>
            <person name="LaButti K."/>
            <person name="Lindquist E.A."/>
            <person name="Lipzen A."/>
            <person name="Lundell T."/>
            <person name="Morin E."/>
            <person name="Murat C."/>
            <person name="Sun H."/>
            <person name="Tunlid A."/>
            <person name="Henrissat B."/>
            <person name="Grigoriev I.V."/>
            <person name="Hibbett D.S."/>
            <person name="Martin F."/>
            <person name="Nordberg H.P."/>
            <person name="Cantor M.N."/>
            <person name="Hua S.X."/>
        </authorList>
    </citation>
    <scope>NUCLEOTIDE SEQUENCE [LARGE SCALE GENOMIC DNA]</scope>
    <source>
        <strain evidence="2 3">MUT 4182</strain>
    </source>
</reference>
<sequence>METESKSMHQARSKQQALAGHTHTALTVPELLVTIFSWLSKADLTRVARVCRFWTPFALDKIWETIPDLQYLMKLYSIIAQKAGELQDISGGDRWDIFWAYCCRVRAVETEFGPAVNTPGVIDDLRSQVENHLCGSSLLPNLRSIVVSVRPDQPHLTEVLPIIPAGLCGMKFLHGTSSTAAQRFLNHLSTIPLSHLSDVYFLCANRDRLAPSTLATFLQANRATLVDLSLHKFPLTVSGLKQLGSFPGVTNLKVGQEGAATELHEFFGMIAFSFPNLRFINVTLDEAITEDVSVSVIESLAACRGLRTVYLRIRRWGSVTAEDVGRFGSWWPSMQIFWLFQLHPYPDQVRTPLGILQDFARVWSRTLHGLWLEFEVEAPLPSLSSVKFKFEGMSVLDVGHADIPESSVDGVVAFLRKVSPGRLKIRTLGRSSRTRWDAVMDKVNAQFVIHEDVVLP</sequence>
<accession>A0A0C3QI33</accession>
<dbReference type="Gene3D" id="1.20.1280.50">
    <property type="match status" value="1"/>
</dbReference>
<dbReference type="Pfam" id="PF12937">
    <property type="entry name" value="F-box-like"/>
    <property type="match status" value="1"/>
</dbReference>
<reference evidence="3" key="2">
    <citation type="submission" date="2015-01" db="EMBL/GenBank/DDBJ databases">
        <title>Evolutionary Origins and Diversification of the Mycorrhizal Mutualists.</title>
        <authorList>
            <consortium name="DOE Joint Genome Institute"/>
            <consortium name="Mycorrhizal Genomics Consortium"/>
            <person name="Kohler A."/>
            <person name="Kuo A."/>
            <person name="Nagy L.G."/>
            <person name="Floudas D."/>
            <person name="Copeland A."/>
            <person name="Barry K.W."/>
            <person name="Cichocki N."/>
            <person name="Veneault-Fourrey C."/>
            <person name="LaButti K."/>
            <person name="Lindquist E.A."/>
            <person name="Lipzen A."/>
            <person name="Lundell T."/>
            <person name="Morin E."/>
            <person name="Murat C."/>
            <person name="Riley R."/>
            <person name="Ohm R."/>
            <person name="Sun H."/>
            <person name="Tunlid A."/>
            <person name="Henrissat B."/>
            <person name="Grigoriev I.V."/>
            <person name="Hibbett D.S."/>
            <person name="Martin F."/>
        </authorList>
    </citation>
    <scope>NUCLEOTIDE SEQUENCE [LARGE SCALE GENOMIC DNA]</scope>
    <source>
        <strain evidence="3">MUT 4182</strain>
    </source>
</reference>
<dbReference type="InterPro" id="IPR001810">
    <property type="entry name" value="F-box_dom"/>
</dbReference>
<dbReference type="OrthoDB" id="3250466at2759"/>
<proteinExistence type="predicted"/>
<keyword evidence="3" id="KW-1185">Reference proteome</keyword>
<protein>
    <recommendedName>
        <fullName evidence="1">F-box domain-containing protein</fullName>
    </recommendedName>
</protein>
<dbReference type="EMBL" id="KN822961">
    <property type="protein sequence ID" value="KIO31650.1"/>
    <property type="molecule type" value="Genomic_DNA"/>
</dbReference>
<evidence type="ECO:0000259" key="1">
    <source>
        <dbReference type="Pfam" id="PF12937"/>
    </source>
</evidence>
<dbReference type="HOGENOM" id="CLU_021164_5_3_1"/>
<feature type="domain" description="F-box" evidence="1">
    <location>
        <begin position="29"/>
        <end position="65"/>
    </location>
</feature>
<evidence type="ECO:0000313" key="3">
    <source>
        <dbReference type="Proteomes" id="UP000054248"/>
    </source>
</evidence>
<evidence type="ECO:0000313" key="2">
    <source>
        <dbReference type="EMBL" id="KIO31650.1"/>
    </source>
</evidence>
<dbReference type="InterPro" id="IPR036047">
    <property type="entry name" value="F-box-like_dom_sf"/>
</dbReference>